<evidence type="ECO:0000313" key="2">
    <source>
        <dbReference type="EMBL" id="CBG39627.1"/>
    </source>
</evidence>
<keyword evidence="1" id="KW-0472">Membrane</keyword>
<dbReference type="HOGENOM" id="CLU_1935137_0_0_7"/>
<dbReference type="Proteomes" id="UP000001522">
    <property type="component" value="Chromosome"/>
</dbReference>
<evidence type="ECO:0000256" key="1">
    <source>
        <dbReference type="SAM" id="Phobius"/>
    </source>
</evidence>
<gene>
    <name evidence="2" type="ordered locus">HMU03650</name>
</gene>
<dbReference type="STRING" id="679897.HMU03650"/>
<keyword evidence="1" id="KW-1133">Transmembrane helix</keyword>
<name>D3UGK6_HELM1</name>
<dbReference type="KEGG" id="hms:HMU03650"/>
<keyword evidence="1" id="KW-0812">Transmembrane</keyword>
<reference evidence="2 3" key="1">
    <citation type="journal article" date="2010" name="BMC Genomics">
        <title>Comparative genomics and proteomics of Helicobacter mustelae, an ulcerogenic and carcinogenic gastric pathogen.</title>
        <authorList>
            <person name="O'Toole P.W."/>
            <person name="Snelling W.J."/>
            <person name="Canchaya C."/>
            <person name="Forde B.M."/>
            <person name="Hardie K.R."/>
            <person name="Josenhans C."/>
            <person name="Graham R.L.J."/>
            <person name="McMullan G."/>
            <person name="Parkhill J."/>
            <person name="Belda E."/>
            <person name="Bentley S.D."/>
        </authorList>
    </citation>
    <scope>NUCLEOTIDE SEQUENCE [LARGE SCALE GENOMIC DNA]</scope>
    <source>
        <strain evidence="3">ATCC 43772 / LMG 18044 / NCTC 12198 / 12198</strain>
    </source>
</reference>
<evidence type="ECO:0000313" key="3">
    <source>
        <dbReference type="Proteomes" id="UP000001522"/>
    </source>
</evidence>
<dbReference type="AlphaFoldDB" id="D3UGK6"/>
<organism evidence="2 3">
    <name type="scientific">Helicobacter mustelae (strain ATCC 43772 / CCUG 25715 / CIP 103759 / LMG 18044 / NCTC 12198 / R85-136P)</name>
    <name type="common">Campylobacter mustelae</name>
    <dbReference type="NCBI Taxonomy" id="679897"/>
    <lineage>
        <taxon>Bacteria</taxon>
        <taxon>Pseudomonadati</taxon>
        <taxon>Campylobacterota</taxon>
        <taxon>Epsilonproteobacteria</taxon>
        <taxon>Campylobacterales</taxon>
        <taxon>Helicobacteraceae</taxon>
        <taxon>Helicobacter</taxon>
    </lineage>
</organism>
<feature type="transmembrane region" description="Helical" evidence="1">
    <location>
        <begin position="6"/>
        <end position="30"/>
    </location>
</feature>
<proteinExistence type="predicted"/>
<dbReference type="EMBL" id="FN555004">
    <property type="protein sequence ID" value="CBG39627.1"/>
    <property type="molecule type" value="Genomic_DNA"/>
</dbReference>
<sequence length="130" mass="15329">MYDLAFYLTFFIICGLFGFPMLLFAVFFLWQSPKPSKRPTPAQIIESVENTQSVEEISKAYAMFYDYYGRIPVDQEEGKEWFEYFTKLISLSVASVEMVLDLSDRIQKINQERQREVVDLTANILRTKKR</sequence>
<accession>D3UGK6</accession>
<protein>
    <submittedName>
        <fullName evidence="2">Putative periplasmic protein</fullName>
    </submittedName>
</protein>
<keyword evidence="3" id="KW-1185">Reference proteome</keyword>